<comment type="caution">
    <text evidence="1">The sequence shown here is derived from an EMBL/GenBank/DDBJ whole genome shotgun (WGS) entry which is preliminary data.</text>
</comment>
<organism evidence="1 2">
    <name type="scientific">Paramecium sonneborni</name>
    <dbReference type="NCBI Taxonomy" id="65129"/>
    <lineage>
        <taxon>Eukaryota</taxon>
        <taxon>Sar</taxon>
        <taxon>Alveolata</taxon>
        <taxon>Ciliophora</taxon>
        <taxon>Intramacronucleata</taxon>
        <taxon>Oligohymenophorea</taxon>
        <taxon>Peniculida</taxon>
        <taxon>Parameciidae</taxon>
        <taxon>Paramecium</taxon>
    </lineage>
</organism>
<evidence type="ECO:0000313" key="2">
    <source>
        <dbReference type="Proteomes" id="UP000692954"/>
    </source>
</evidence>
<proteinExistence type="predicted"/>
<keyword evidence="2" id="KW-1185">Reference proteome</keyword>
<accession>A0A8S1KTT3</accession>
<dbReference type="Proteomes" id="UP000692954">
    <property type="component" value="Unassembled WGS sequence"/>
</dbReference>
<gene>
    <name evidence="1" type="ORF">PSON_ATCC_30995.1.T0120430</name>
</gene>
<protein>
    <submittedName>
        <fullName evidence="1">Uncharacterized protein</fullName>
    </submittedName>
</protein>
<dbReference type="EMBL" id="CAJJDN010000012">
    <property type="protein sequence ID" value="CAD8058819.1"/>
    <property type="molecule type" value="Genomic_DNA"/>
</dbReference>
<sequence length="254" mass="30643">MIQIAQDQIYTLSYFKCNYLNGIKKNTKSVSNHLIYSLIYINNLSQLEIQLFNKTLLDIAIESGLWNYLVKSNQNRNQNIIFELYLQIIINLLQQIFIDIQEVHKSQQNYCIQFNYLFIQVNVNIKQNSLFKTETKIYKFDKNISIHMININKHYQKYLKYINKKQKSQKNKRISNILQVDPYIQLYSSIFDKQQDRLNSNLGQNFAKFHKKYITNGCDICKFYNYRIEKQQRYSILFNVRQSILHEIMQVKQI</sequence>
<evidence type="ECO:0000313" key="1">
    <source>
        <dbReference type="EMBL" id="CAD8058819.1"/>
    </source>
</evidence>
<reference evidence="1" key="1">
    <citation type="submission" date="2021-01" db="EMBL/GenBank/DDBJ databases">
        <authorList>
            <consortium name="Genoscope - CEA"/>
            <person name="William W."/>
        </authorList>
    </citation>
    <scope>NUCLEOTIDE SEQUENCE</scope>
</reference>
<dbReference type="AlphaFoldDB" id="A0A8S1KTT3"/>
<name>A0A8S1KTT3_9CILI</name>